<evidence type="ECO:0000256" key="5">
    <source>
        <dbReference type="PROSITE-ProRule" id="PRU01201"/>
    </source>
</evidence>
<feature type="region of interest" description="Disordered" evidence="6">
    <location>
        <begin position="2342"/>
        <end position="2381"/>
    </location>
</feature>
<feature type="repeat" description="CSPG" evidence="5">
    <location>
        <begin position="1301"/>
        <end position="1409"/>
    </location>
</feature>
<dbReference type="PANTHER" id="PTHR45739:SF12">
    <property type="entry name" value="CHONDROITIN SULFATE PROTEOGLYCAN 4-LIKE ISOFORM X2"/>
    <property type="match status" value="1"/>
</dbReference>
<gene>
    <name evidence="11" type="primary">LOC113213544</name>
</gene>
<protein>
    <submittedName>
        <fullName evidence="11">Chondroitin sulfate proteoglycan 4 isoform X1</fullName>
    </submittedName>
</protein>
<evidence type="ECO:0000256" key="1">
    <source>
        <dbReference type="ARBA" id="ARBA00022729"/>
    </source>
</evidence>
<feature type="repeat" description="CSPG" evidence="5">
    <location>
        <begin position="940"/>
        <end position="1035"/>
    </location>
</feature>
<feature type="domain" description="Laminin G" evidence="9">
    <location>
        <begin position="22"/>
        <end position="196"/>
    </location>
</feature>
<keyword evidence="1 8" id="KW-0732">Signal</keyword>
<feature type="compositionally biased region" description="Low complexity" evidence="6">
    <location>
        <begin position="2200"/>
        <end position="2212"/>
    </location>
</feature>
<dbReference type="Pfam" id="PF02210">
    <property type="entry name" value="Laminin_G_2"/>
    <property type="match status" value="2"/>
</dbReference>
<dbReference type="InterPro" id="IPR013320">
    <property type="entry name" value="ConA-like_dom_sf"/>
</dbReference>
<dbReference type="GO" id="GO:0009653">
    <property type="term" value="P:anatomical structure morphogenesis"/>
    <property type="evidence" value="ECO:0007669"/>
    <property type="project" value="TreeGrafter"/>
</dbReference>
<evidence type="ECO:0000313" key="10">
    <source>
        <dbReference type="Proteomes" id="UP000504606"/>
    </source>
</evidence>
<dbReference type="CDD" id="cd00110">
    <property type="entry name" value="LamG"/>
    <property type="match status" value="2"/>
</dbReference>
<keyword evidence="7" id="KW-1133">Transmembrane helix</keyword>
<dbReference type="CTD" id="35104"/>
<evidence type="ECO:0000256" key="2">
    <source>
        <dbReference type="ARBA" id="ARBA00022737"/>
    </source>
</evidence>
<dbReference type="InterPro" id="IPR039005">
    <property type="entry name" value="CSPG_rpt"/>
</dbReference>
<keyword evidence="2" id="KW-0677">Repeat</keyword>
<keyword evidence="10" id="KW-1185">Reference proteome</keyword>
<feature type="repeat" description="CSPG" evidence="5">
    <location>
        <begin position="1427"/>
        <end position="1518"/>
    </location>
</feature>
<feature type="domain" description="Laminin G" evidence="9">
    <location>
        <begin position="206"/>
        <end position="380"/>
    </location>
</feature>
<evidence type="ECO:0000256" key="8">
    <source>
        <dbReference type="SAM" id="SignalP"/>
    </source>
</evidence>
<name>A0A9C6TWV5_FRAOC</name>
<proteinExistence type="predicted"/>
<feature type="chain" id="PRO_5039128328" evidence="8">
    <location>
        <begin position="20"/>
        <end position="2488"/>
    </location>
</feature>
<dbReference type="InterPro" id="IPR001791">
    <property type="entry name" value="Laminin_G"/>
</dbReference>
<feature type="repeat" description="CSPG" evidence="5">
    <location>
        <begin position="1540"/>
        <end position="1631"/>
    </location>
</feature>
<dbReference type="SMART" id="SM00282">
    <property type="entry name" value="LamG"/>
    <property type="match status" value="2"/>
</dbReference>
<dbReference type="SUPFAM" id="SSF49899">
    <property type="entry name" value="Concanavalin A-like lectins/glucanases"/>
    <property type="match status" value="2"/>
</dbReference>
<feature type="repeat" description="CSPG" evidence="5">
    <location>
        <begin position="1059"/>
        <end position="1151"/>
    </location>
</feature>
<dbReference type="Pfam" id="PF16184">
    <property type="entry name" value="Cadherin_3"/>
    <property type="match status" value="12"/>
</dbReference>
<dbReference type="PANTHER" id="PTHR45739">
    <property type="entry name" value="MATRIX PROTEIN, PUTATIVE-RELATED"/>
    <property type="match status" value="1"/>
</dbReference>
<dbReference type="Gene3D" id="2.60.120.200">
    <property type="match status" value="2"/>
</dbReference>
<dbReference type="OrthoDB" id="430044at2759"/>
<feature type="repeat" description="CSPG" evidence="5">
    <location>
        <begin position="572"/>
        <end position="672"/>
    </location>
</feature>
<dbReference type="InterPro" id="IPR051561">
    <property type="entry name" value="FRAS1_ECM"/>
</dbReference>
<keyword evidence="7" id="KW-0812">Transmembrane</keyword>
<evidence type="ECO:0000256" key="3">
    <source>
        <dbReference type="ARBA" id="ARBA00023180"/>
    </source>
</evidence>
<accession>A0A9C6TWV5</accession>
<sequence>MPQRLALAVLLCSAALGLCLDTASFYGASYIKYPLQDAKNTTEISFQFRTKRADTMLLLAAGKTDYCYIRLETGRLKVRINLGAGEAEVDSPRGLRLDDLVWHEVELTRKEADVTITIDHIHVIKEKLPGRFFELNIHFGVYLGGMGDFTDLFLGHTEWLRGCLGDVKYNGNSLLQKSRQRTSSQKVEVQVITWNCAPEFDASVDSDLSFVEDGAYVSLPNPITRTGARWQLQLKTEANQGLLLYNSGQGARADYVGLELSGGRLRLLLDKGDGKAELSSEVRVDDGQWHTVVAHFNPTAMEVTVDGQTVSARLDRGGNQYLDLHEVVYLGGTELSKRARALWQGLRDTSFRGCMRAVEVDGRRLGLPDARVTHGVRAECLFDFVCAAQQPCVRGARCEQQGLSAFQCVCDQPLCVRPEFADSYKVYSRGPMPVDVELVELTTLSVAEGENVPVTTSHVNVVLDYVKYGVRDTGVLIRVLQPPAHGKLIAEVWERGGGAPGLGAGSGTLFTLLDLAKDKVRYQHDGSESTRDQIVMELELQAGPDFVQPAHLQGPHRFALPVNITPVNDAPILSIPAGKTLRLAQGTRKVITPELLMADDPDTLPAALVFTHVNADNKKGSGHGALEWTSSPGTVTTSFTQQDINEGKVSYAHRGERAEAEASTARIALQVSDGIETSATAFLRVSAFPLQLRLVNNTGVVLTHRAAVTILPANLTFLTNADDPDLEVLYEVVRPPQYGNLQRARAADGSAAVVSAKGPGIDRFTSRQLAREQIRYVHATGQPAHDEFKFKVSVGEVRAPTTYDFRVTFTKLRLEQARRVDLKLNRSREALVTERHLLYRTEPLATDAAKVVYHVVQVPRHGSLVLGLPGAPQQRQQQRLAPGDSFTQQDVKEGRLTYRLHRTAYSRIRDEFTFRASAPDCEAIPGSLVVLHETAGGEVPGLAVTLERLQVAEGGASRLTTAALRLAMTGVTSVRYAVTSGPSHGWLKVCSVKVSAPTLRLNATEFTSAELAAGQVEYSHDDSESQHDAFHFVAMSSEAEDFMYAGTLHIDVVLKNDNAPVRAVDRVFRVVTGGERLLTGRHLKYTDADLDASPEKITYRRRDIPNGGLYRASQPGVAVTEFTQKDLDDGRLLFRHHGAERGRVDLWVTDGQFVANGVLEVVASPPYVEVANNSRLLVRNGGAAQFSTSNLSADSNVNSLPEHLRFEVLEGPGHGRLFLRDPGVGAGATAAAGAAGAGRPQQAAQQAVHFTQRDLEAGRLWYQHDASDSFSDAFRFRVDVPGSTVEGRFEVRVFPSSYWEPFTVHANETITVEEATSVAVTSRFLDVRQRHVPATDITFVVVEPPQFGYLEIESQAQATSTEDPRALLPQQPGQASVTVFEQSLVNEGRVLYVQTAPNQTQDRVVVDVTNGISWMRGLVVRLAIIPDSLYLATGELRVSENSLVALPANILTVLTDYYRSRITEYVVVSPPAAGRMQHAREPGQAITKFSPQQLQAGLIQYQHDGSETQEDAFSVSAVAGDRSSTPARIRVVVAPVNDQPPKVVNSSSVHLWRGASAPIFTTNLAVVDSDTSPHNVSFKVMSIRAGHIAFANTPAVPITKFTQADINSNNIIFVHSGVPESGRVELRASDGMKETEAISLEVQSEQPDFKVAANEVLHVFPMLRKCITAEHLMVVTTDPNRNLTYSVRVPPTQGRLLLISERVGEAASSVSGGRGSSGREVLNFTQRDVNMSRLCYQHTSPFKDLQANDSIEFDVTAPFIDTLTNQVFRIEVSVSSGGLDQFVSVSQLIVEEGGTAPLLLNTSTVLDFLRRDVGIENPLIQVQVVLPPVHGALCVRTVCNATATTPFTSAQLGAGEVVYRHDHSDTTWDEVALSLLLAPGDVLLGNVSIPVTVLPVNDQPFRLAEPSPHLAVVQGQAAPVTRKQLLTEDADTRAEELVYDVISNPSQGRLVLDAAPPAAGAQTTAAPGAVVSVGRFSQADIDESRLWYVHDGPLQPDSFYFRVSDGKFAPVYTVFNIEVLPLTLNVSVRAALRLQQGSNVAALSADNFLVSTNGRRDAVQYNVTRAPRHGAVFLSAARDRPAASFSQADVEAGRVLYMQTDMTASSDAMELSAWVPSRPASVPALVLNVTVVPLVRLGLFSPIAGLKTRLDLSALDASQLAKVTGSDPVYRVLRRPRFGKIRRIVRSSGSSSGEQQQRNGTAPTAAPGASPAVREREVERFSHQELRAGLIYYVGKRTGQPGDEDSILFELAASIFQPASGELRFLLRSEFGPPPTAFVPQRPRIPGPKGSYGVLGSDTVVVASPNMSNDYFLLVSMVAGVVVLALIVVVVIKCRAGSVQGLHDGQNGKSDITDRSLGPMPLPRPPDDLMPSSPRPKHFGVPSLSLASTPTSMPVPQCKVIPLGPTGGIGVDSVTSSEPELNVNLRYPYGADDTPLPLPLPQEWGSTFDATAGLAPSPSDISFGTLPSQAQARASANNPLLRRNQYWV</sequence>
<dbReference type="GeneID" id="113213544"/>
<dbReference type="Proteomes" id="UP000504606">
    <property type="component" value="Unplaced"/>
</dbReference>
<keyword evidence="7" id="KW-0472">Membrane</keyword>
<evidence type="ECO:0000256" key="7">
    <source>
        <dbReference type="SAM" id="Phobius"/>
    </source>
</evidence>
<organism evidence="10 11">
    <name type="scientific">Frankliniella occidentalis</name>
    <name type="common">Western flower thrips</name>
    <name type="synonym">Euthrips occidentalis</name>
    <dbReference type="NCBI Taxonomy" id="133901"/>
    <lineage>
        <taxon>Eukaryota</taxon>
        <taxon>Metazoa</taxon>
        <taxon>Ecdysozoa</taxon>
        <taxon>Arthropoda</taxon>
        <taxon>Hexapoda</taxon>
        <taxon>Insecta</taxon>
        <taxon>Pterygota</taxon>
        <taxon>Neoptera</taxon>
        <taxon>Paraneoptera</taxon>
        <taxon>Thysanoptera</taxon>
        <taxon>Terebrantia</taxon>
        <taxon>Thripoidea</taxon>
        <taxon>Thripidae</taxon>
        <taxon>Frankliniella</taxon>
    </lineage>
</organism>
<reference evidence="11" key="1">
    <citation type="submission" date="2025-08" db="UniProtKB">
        <authorList>
            <consortium name="RefSeq"/>
        </authorList>
    </citation>
    <scope>IDENTIFICATION</scope>
    <source>
        <tissue evidence="11">Whole organism</tissue>
    </source>
</reference>
<comment type="caution">
    <text evidence="4">Lacks conserved residue(s) required for the propagation of feature annotation.</text>
</comment>
<feature type="repeat" description="CSPG" evidence="5">
    <location>
        <begin position="691"/>
        <end position="793"/>
    </location>
</feature>
<feature type="signal peptide" evidence="8">
    <location>
        <begin position="1"/>
        <end position="19"/>
    </location>
</feature>
<dbReference type="KEGG" id="foc:113213544"/>
<feature type="repeat" description="CSPG" evidence="5">
    <location>
        <begin position="1648"/>
        <end position="1756"/>
    </location>
</feature>
<evidence type="ECO:0000313" key="11">
    <source>
        <dbReference type="RefSeq" id="XP_052121630.1"/>
    </source>
</evidence>
<dbReference type="PROSITE" id="PS50025">
    <property type="entry name" value="LAM_G_DOMAIN"/>
    <property type="match status" value="2"/>
</dbReference>
<feature type="repeat" description="CSPG" evidence="5">
    <location>
        <begin position="435"/>
        <end position="539"/>
    </location>
</feature>
<feature type="repeat" description="CSPG" evidence="5">
    <location>
        <begin position="2023"/>
        <end position="2114"/>
    </location>
</feature>
<keyword evidence="3" id="KW-0325">Glycoprotein</keyword>
<feature type="region of interest" description="Disordered" evidence="6">
    <location>
        <begin position="2184"/>
        <end position="2218"/>
    </location>
</feature>
<feature type="transmembrane region" description="Helical" evidence="7">
    <location>
        <begin position="2311"/>
        <end position="2332"/>
    </location>
</feature>
<feature type="repeat" description="CSPG" evidence="5">
    <location>
        <begin position="1167"/>
        <end position="1279"/>
    </location>
</feature>
<dbReference type="RefSeq" id="XP_052121630.1">
    <property type="nucleotide sequence ID" value="XM_052265670.1"/>
</dbReference>
<dbReference type="PROSITE" id="PS51854">
    <property type="entry name" value="CSPG"/>
    <property type="match status" value="13"/>
</dbReference>
<evidence type="ECO:0000256" key="6">
    <source>
        <dbReference type="SAM" id="MobiDB-lite"/>
    </source>
</evidence>
<evidence type="ECO:0000259" key="9">
    <source>
        <dbReference type="PROSITE" id="PS50025"/>
    </source>
</evidence>
<feature type="repeat" description="CSPG" evidence="5">
    <location>
        <begin position="813"/>
        <end position="917"/>
    </location>
</feature>
<feature type="repeat" description="CSPG" evidence="5">
    <location>
        <begin position="1899"/>
        <end position="2006"/>
    </location>
</feature>
<evidence type="ECO:0000256" key="4">
    <source>
        <dbReference type="PROSITE-ProRule" id="PRU00122"/>
    </source>
</evidence>